<dbReference type="EC" id="3.5.2.6" evidence="3"/>
<organism evidence="3">
    <name type="scientific">hydrocarbon metagenome</name>
    <dbReference type="NCBI Taxonomy" id="938273"/>
    <lineage>
        <taxon>unclassified sequences</taxon>
        <taxon>metagenomes</taxon>
        <taxon>ecological metagenomes</taxon>
    </lineage>
</organism>
<evidence type="ECO:0000313" key="3">
    <source>
        <dbReference type="EMBL" id="KUG22002.1"/>
    </source>
</evidence>
<dbReference type="InterPro" id="IPR050491">
    <property type="entry name" value="AmpC-like"/>
</dbReference>
<protein>
    <submittedName>
        <fullName evidence="3">Beta-lactamase</fullName>
        <ecNumber evidence="3">3.5.2.6</ecNumber>
    </submittedName>
</protein>
<dbReference type="AlphaFoldDB" id="A0A0W8FMS5"/>
<dbReference type="InterPro" id="IPR012338">
    <property type="entry name" value="Beta-lactam/transpept-like"/>
</dbReference>
<keyword evidence="3" id="KW-0378">Hydrolase</keyword>
<dbReference type="Gene3D" id="2.40.128.600">
    <property type="match status" value="1"/>
</dbReference>
<dbReference type="InterPro" id="IPR001466">
    <property type="entry name" value="Beta-lactam-related"/>
</dbReference>
<name>A0A0W8FMS5_9ZZZZ</name>
<dbReference type="GO" id="GO:0008800">
    <property type="term" value="F:beta-lactamase activity"/>
    <property type="evidence" value="ECO:0007669"/>
    <property type="project" value="UniProtKB-EC"/>
</dbReference>
<comment type="caution">
    <text evidence="3">The sequence shown here is derived from an EMBL/GenBank/DDBJ whole genome shotgun (WGS) entry which is preliminary data.</text>
</comment>
<dbReference type="InterPro" id="IPR021860">
    <property type="entry name" value="Peptidase_S12_Pab87-rel_C"/>
</dbReference>
<dbReference type="PANTHER" id="PTHR46825">
    <property type="entry name" value="D-ALANYL-D-ALANINE-CARBOXYPEPTIDASE/ENDOPEPTIDASE AMPH"/>
    <property type="match status" value="1"/>
</dbReference>
<feature type="domain" description="Peptidase S12 Pab87-related C-terminal" evidence="2">
    <location>
        <begin position="412"/>
        <end position="498"/>
    </location>
</feature>
<reference evidence="3" key="1">
    <citation type="journal article" date="2015" name="Proc. Natl. Acad. Sci. U.S.A.">
        <title>Networks of energetic and metabolic interactions define dynamics in microbial communities.</title>
        <authorList>
            <person name="Embree M."/>
            <person name="Liu J.K."/>
            <person name="Al-Bassam M.M."/>
            <person name="Zengler K."/>
        </authorList>
    </citation>
    <scope>NUCLEOTIDE SEQUENCE</scope>
</reference>
<gene>
    <name evidence="3" type="ORF">ASZ90_008203</name>
</gene>
<evidence type="ECO:0000259" key="1">
    <source>
        <dbReference type="Pfam" id="PF00144"/>
    </source>
</evidence>
<dbReference type="Gene3D" id="3.40.710.10">
    <property type="entry name" value="DD-peptidase/beta-lactamase superfamily"/>
    <property type="match status" value="1"/>
</dbReference>
<feature type="domain" description="Beta-lactamase-related" evidence="1">
    <location>
        <begin position="40"/>
        <end position="366"/>
    </location>
</feature>
<dbReference type="Pfam" id="PF11954">
    <property type="entry name" value="DUF3471"/>
    <property type="match status" value="1"/>
</dbReference>
<sequence length="515" mass="57479">MKKIIAVLTAVFMLQAWAVSAQDKVTKPTDDELKKILVDFDQYAAKTMADWNIPGMAIGIVQDSKLIFAKGYGVKTLGSNDPVNEKTIFQIGSTSKAFTATLAAMLVDEGKFKWEDKVVDHAPDFMMYDPWVTREFQITDLMAQHSGMPGYAADTLFFLGFDRPYIKKAIRNIKPVTSFRSHYAYQNSLWLVAAGIIEKYTGQTWEQALQERIFNPLGMSSSSSDMLSFLNAKDVSSVHAADGDKVIALPKNWEFLDWSYVAGPAGSINSNIVDMAKWLTFQMNNGNVSGKQLVSVENMQVIHSPKTVIGLGSDVHKNIFYCLGWLYMEHIPYPIIWHNGGTLMKTMVAYVPEQKIGVVVLSNYVTQLPELLAFRFFDQYAGKPAKDLSAEGLAELEKTKKEEKDKKAVAPQNPLAAMPLKNYEGIYANDLYGKITISVVSGKLTAVIGPKKVKMSLNHWDKDIFAVNWPVYDADIESGFAIFQADPQGKVTGVTLDFLSQDNDMGMFKRVEKNK</sequence>
<proteinExistence type="predicted"/>
<dbReference type="SUPFAM" id="SSF56601">
    <property type="entry name" value="beta-lactamase/transpeptidase-like"/>
    <property type="match status" value="1"/>
</dbReference>
<accession>A0A0W8FMS5</accession>
<evidence type="ECO:0000259" key="2">
    <source>
        <dbReference type="Pfam" id="PF11954"/>
    </source>
</evidence>
<dbReference type="EMBL" id="LNQE01000996">
    <property type="protein sequence ID" value="KUG22002.1"/>
    <property type="molecule type" value="Genomic_DNA"/>
</dbReference>
<dbReference type="PANTHER" id="PTHR46825:SF15">
    <property type="entry name" value="BETA-LACTAMASE-RELATED DOMAIN-CONTAINING PROTEIN"/>
    <property type="match status" value="1"/>
</dbReference>
<dbReference type="Pfam" id="PF00144">
    <property type="entry name" value="Beta-lactamase"/>
    <property type="match status" value="1"/>
</dbReference>